<dbReference type="PANTHER" id="PTHR35093:SF8">
    <property type="entry name" value="OUTER MEMBRANE PROTEIN NMB0088-RELATED"/>
    <property type="match status" value="1"/>
</dbReference>
<keyword evidence="6" id="KW-0472">Membrane</keyword>
<sequence length="429" mass="45801">MLWAERCFPIVTLTDGLIMKRFILCLLLLLGSLTAVRTATAQSYGIELHNNMMPASGAMGGASLSRPQDLQSAINGNPATMAQFSGPTFGFGGALIEPTYNVTQTDSLPLVGVDPYSAKSDAPLALAPNIGAIHQTEFLGLPVTFGLGFMTNAGLAVDFRHIPESNGTQASYLALDLVSGAAVNLTPRLAVGGSFTLGTSVLDGPFVQSSSSQTDYATRFTLGANYDLGRGTSIGGYWQSEKQLEFDNVVRFATGPLANTYQDLNLDHPMNVGLGIANRCMMGGRLLLAADVIYKNWDDTDFFRSLYHDQWAFQFGGQYRATRRLKLRFGYAFNEDPTRDAVPGTIGGVVPVGGIPSVQYVQGQFAAIAQHRITGGVGITNLVPNMNFDVTVGGVFENDKSFGDTTAKVDGYFIAFGFTFHCPRGGCGG</sequence>
<gene>
    <name evidence="8" type="ORF">Mal15_69080</name>
</gene>
<evidence type="ECO:0000313" key="9">
    <source>
        <dbReference type="Proteomes" id="UP000321353"/>
    </source>
</evidence>
<dbReference type="Gene3D" id="2.40.160.60">
    <property type="entry name" value="Outer membrane protein transport protein (OMPP1/FadL/TodX)"/>
    <property type="match status" value="1"/>
</dbReference>
<keyword evidence="7" id="KW-0998">Cell outer membrane</keyword>
<dbReference type="AlphaFoldDB" id="A0A5B9MRS0"/>
<evidence type="ECO:0000256" key="5">
    <source>
        <dbReference type="ARBA" id="ARBA00022729"/>
    </source>
</evidence>
<organism evidence="8 9">
    <name type="scientific">Stieleria maiorica</name>
    <dbReference type="NCBI Taxonomy" id="2795974"/>
    <lineage>
        <taxon>Bacteria</taxon>
        <taxon>Pseudomonadati</taxon>
        <taxon>Planctomycetota</taxon>
        <taxon>Planctomycetia</taxon>
        <taxon>Pirellulales</taxon>
        <taxon>Pirellulaceae</taxon>
        <taxon>Stieleria</taxon>
    </lineage>
</organism>
<evidence type="ECO:0000313" key="8">
    <source>
        <dbReference type="EMBL" id="QEG02787.1"/>
    </source>
</evidence>
<evidence type="ECO:0000256" key="4">
    <source>
        <dbReference type="ARBA" id="ARBA00022692"/>
    </source>
</evidence>
<dbReference type="GO" id="GO:0015483">
    <property type="term" value="F:long-chain fatty acid transporting porin activity"/>
    <property type="evidence" value="ECO:0007669"/>
    <property type="project" value="TreeGrafter"/>
</dbReference>
<evidence type="ECO:0000256" key="1">
    <source>
        <dbReference type="ARBA" id="ARBA00004571"/>
    </source>
</evidence>
<protein>
    <submittedName>
        <fullName evidence="8">Outer membrane protein transport protein (OMPP1/FadL/TodX)</fullName>
    </submittedName>
</protein>
<keyword evidence="9" id="KW-1185">Reference proteome</keyword>
<keyword evidence="3" id="KW-1134">Transmembrane beta strand</keyword>
<evidence type="ECO:0000256" key="7">
    <source>
        <dbReference type="ARBA" id="ARBA00023237"/>
    </source>
</evidence>
<dbReference type="GO" id="GO:0009279">
    <property type="term" value="C:cell outer membrane"/>
    <property type="evidence" value="ECO:0007669"/>
    <property type="project" value="UniProtKB-SubCell"/>
</dbReference>
<proteinExistence type="inferred from homology"/>
<dbReference type="EMBL" id="CP036264">
    <property type="protein sequence ID" value="QEG02787.1"/>
    <property type="molecule type" value="Genomic_DNA"/>
</dbReference>
<keyword evidence="4" id="KW-0812">Transmembrane</keyword>
<accession>A0A5B9MRS0</accession>
<evidence type="ECO:0000256" key="3">
    <source>
        <dbReference type="ARBA" id="ARBA00022452"/>
    </source>
</evidence>
<reference evidence="8 9" key="1">
    <citation type="submission" date="2019-02" db="EMBL/GenBank/DDBJ databases">
        <title>Planctomycetal bacteria perform biofilm scaping via a novel small molecule.</title>
        <authorList>
            <person name="Jeske O."/>
            <person name="Boedeker C."/>
            <person name="Wiegand S."/>
            <person name="Breitling P."/>
            <person name="Kallscheuer N."/>
            <person name="Jogler M."/>
            <person name="Rohde M."/>
            <person name="Petersen J."/>
            <person name="Medema M.H."/>
            <person name="Surup F."/>
            <person name="Jogler C."/>
        </authorList>
    </citation>
    <scope>NUCLEOTIDE SEQUENCE [LARGE SCALE GENOMIC DNA]</scope>
    <source>
        <strain evidence="8 9">Mal15</strain>
    </source>
</reference>
<dbReference type="Proteomes" id="UP000321353">
    <property type="component" value="Chromosome"/>
</dbReference>
<comment type="subcellular location">
    <subcellularLocation>
        <location evidence="1">Cell outer membrane</location>
        <topology evidence="1">Multi-pass membrane protein</topology>
    </subcellularLocation>
</comment>
<comment type="similarity">
    <text evidence="2">Belongs to the OmpP1/FadL family.</text>
</comment>
<name>A0A5B9MRS0_9BACT</name>
<dbReference type="KEGG" id="smam:Mal15_69080"/>
<dbReference type="Pfam" id="PF03349">
    <property type="entry name" value="Toluene_X"/>
    <property type="match status" value="1"/>
</dbReference>
<dbReference type="SUPFAM" id="SSF56935">
    <property type="entry name" value="Porins"/>
    <property type="match status" value="1"/>
</dbReference>
<evidence type="ECO:0000256" key="6">
    <source>
        <dbReference type="ARBA" id="ARBA00023136"/>
    </source>
</evidence>
<evidence type="ECO:0000256" key="2">
    <source>
        <dbReference type="ARBA" id="ARBA00008163"/>
    </source>
</evidence>
<keyword evidence="5" id="KW-0732">Signal</keyword>
<dbReference type="InterPro" id="IPR005017">
    <property type="entry name" value="OMPP1/FadL/TodX"/>
</dbReference>
<dbReference type="PANTHER" id="PTHR35093">
    <property type="entry name" value="OUTER MEMBRANE PROTEIN NMB0088-RELATED"/>
    <property type="match status" value="1"/>
</dbReference>